<evidence type="ECO:0000259" key="7">
    <source>
        <dbReference type="PROSITE" id="PS50023"/>
    </source>
</evidence>
<dbReference type="Gene3D" id="2.10.110.10">
    <property type="entry name" value="Cysteine Rich Protein"/>
    <property type="match status" value="3"/>
</dbReference>
<feature type="region of interest" description="Disordered" evidence="6">
    <location>
        <begin position="519"/>
        <end position="616"/>
    </location>
</feature>
<gene>
    <name evidence="8" type="ORF">E3P86_03755</name>
</gene>
<dbReference type="InterPro" id="IPR001781">
    <property type="entry name" value="Znf_LIM"/>
</dbReference>
<feature type="compositionally biased region" description="Polar residues" evidence="6">
    <location>
        <begin position="519"/>
        <end position="538"/>
    </location>
</feature>
<evidence type="ECO:0000256" key="3">
    <source>
        <dbReference type="ARBA" id="ARBA00022833"/>
    </source>
</evidence>
<feature type="compositionally biased region" description="Basic residues" evidence="6">
    <location>
        <begin position="237"/>
        <end position="246"/>
    </location>
</feature>
<accession>A0A4T0IP77</accession>
<keyword evidence="4 5" id="KW-0440">LIM domain</keyword>
<dbReference type="GO" id="GO:0030695">
    <property type="term" value="F:GTPase regulator activity"/>
    <property type="evidence" value="ECO:0007669"/>
    <property type="project" value="UniProtKB-ARBA"/>
</dbReference>
<dbReference type="GO" id="GO:0003712">
    <property type="term" value="F:transcription coregulator activity"/>
    <property type="evidence" value="ECO:0007669"/>
    <property type="project" value="TreeGrafter"/>
</dbReference>
<feature type="domain" description="LIM zinc-binding" evidence="7">
    <location>
        <begin position="632"/>
        <end position="693"/>
    </location>
</feature>
<feature type="region of interest" description="Disordered" evidence="6">
    <location>
        <begin position="33"/>
        <end position="78"/>
    </location>
</feature>
<organism evidence="8 9">
    <name type="scientific">Wallemia ichthyophaga</name>
    <dbReference type="NCBI Taxonomy" id="245174"/>
    <lineage>
        <taxon>Eukaryota</taxon>
        <taxon>Fungi</taxon>
        <taxon>Dikarya</taxon>
        <taxon>Basidiomycota</taxon>
        <taxon>Wallemiomycotina</taxon>
        <taxon>Wallemiomycetes</taxon>
        <taxon>Wallemiales</taxon>
        <taxon>Wallemiaceae</taxon>
        <taxon>Wallemia</taxon>
    </lineage>
</organism>
<protein>
    <recommendedName>
        <fullName evidence="7">LIM zinc-binding domain-containing protein</fullName>
    </recommendedName>
</protein>
<dbReference type="GO" id="GO:0046872">
    <property type="term" value="F:metal ion binding"/>
    <property type="evidence" value="ECO:0007669"/>
    <property type="project" value="UniProtKB-KW"/>
</dbReference>
<feature type="compositionally biased region" description="Basic and acidic residues" evidence="6">
    <location>
        <begin position="336"/>
        <end position="360"/>
    </location>
</feature>
<feature type="region of interest" description="Disordered" evidence="6">
    <location>
        <begin position="336"/>
        <end position="415"/>
    </location>
</feature>
<keyword evidence="2" id="KW-0677">Repeat</keyword>
<evidence type="ECO:0000313" key="8">
    <source>
        <dbReference type="EMBL" id="TIB29035.1"/>
    </source>
</evidence>
<sequence>MPFCSRCGDICKKDERCKNCGGVAVGGQVKWPSQTKRSDSWIRTYVEPPKSTSGSISNSNSNSNRNNNNTNRRNRPEVFDSNQQPQVEYQLPDSCPASPLLETADGTLTKLVGSVLSPESPTTHPVCMSCSTPFPPNSTLYIHPHDDIGSTESRAFCYHCYVANFSKGDCVVCRKAVIGELKVEGVYINTKCGLFHSNCFNCDGCGVSLKNDPITDLDGWPCCIDCFEGSAYRAQIRRSKSGRRQSRNVAQKPSMDSAMRDLNHRLGLASAPNNANENINSDSNVKTSPRRSGRVSMLGEQLSGVELTEASNISPKQRESLANLADIARDRSIEFDEKKQTEREKNYVKDHDKKERRVSARDLVGARGFEGVEKYASPPNSPPNRASRRSSKYSLDSNVFPRPSNVRSRSQSITSFHDELSGRRDVHQDKENTEECAECKRPISAMHTNSNKQMQTQTHIVSVPGEGTYHADCLLCAQCGKTLAGEGTEGKLSVVKLTNGRLGHKECAPAQVTWTLGSVGSSSTQVKPRENTTPQTSPQRKEYSPGLRNAYTTNTNTNTPPKLGKAVHATLTPSPSTLNARRGSGDSVGVNQPKGSGGETSHNTLNTPSPPKKSLWATRSSPFSRSHFGGMSSCPSCGEKLTLFECTPGPAGTKYHSKCLRCRGCAKDLDSFAKVDFDGWVWCRGCFDTYVPKPRPLSYHYQSGGVDGRRIIVVTSRVKNGSIVERIAQCCIRVGRVVSLCAVRVELGVSSVRLPLGLIPPTSTPPTLKRPKSAVSLFEFAACIPPSVRCCGRRSPATEIGRTWRSLAEPGLHPHLHHSHRRQQPHRATGHSVAASELHDAHWPSGPLCVRAYPDTERVKERAIHAISIGANGRFSS</sequence>
<dbReference type="PROSITE" id="PS50023">
    <property type="entry name" value="LIM_DOMAIN_2"/>
    <property type="match status" value="3"/>
</dbReference>
<dbReference type="PANTHER" id="PTHR24205">
    <property type="entry name" value="FOUR AND A HALF LIM DOMAINS PROTEIN"/>
    <property type="match status" value="1"/>
</dbReference>
<dbReference type="SMART" id="SM00132">
    <property type="entry name" value="LIM"/>
    <property type="match status" value="3"/>
</dbReference>
<dbReference type="CDD" id="cd08368">
    <property type="entry name" value="LIM"/>
    <property type="match status" value="2"/>
</dbReference>
<dbReference type="AlphaFoldDB" id="A0A4T0IP77"/>
<feature type="domain" description="LIM zinc-binding" evidence="7">
    <location>
        <begin position="434"/>
        <end position="518"/>
    </location>
</feature>
<evidence type="ECO:0000256" key="2">
    <source>
        <dbReference type="ARBA" id="ARBA00022737"/>
    </source>
</evidence>
<keyword evidence="1 5" id="KW-0479">Metal-binding</keyword>
<feature type="compositionally biased region" description="Low complexity" evidence="6">
    <location>
        <begin position="269"/>
        <end position="284"/>
    </location>
</feature>
<evidence type="ECO:0000256" key="5">
    <source>
        <dbReference type="PROSITE-ProRule" id="PRU00125"/>
    </source>
</evidence>
<feature type="compositionally biased region" description="Polar residues" evidence="6">
    <location>
        <begin position="405"/>
        <end position="415"/>
    </location>
</feature>
<feature type="compositionally biased region" description="Polar residues" evidence="6">
    <location>
        <begin position="589"/>
        <end position="607"/>
    </location>
</feature>
<dbReference type="PROSITE" id="PS00478">
    <property type="entry name" value="LIM_DOMAIN_1"/>
    <property type="match status" value="2"/>
</dbReference>
<reference evidence="8 9" key="1">
    <citation type="submission" date="2019-03" db="EMBL/GenBank/DDBJ databases">
        <title>Sequencing 23 genomes of Wallemia ichthyophaga.</title>
        <authorList>
            <person name="Gostincar C."/>
        </authorList>
    </citation>
    <scope>NUCLEOTIDE SEQUENCE [LARGE SCALE GENOMIC DNA]</scope>
    <source>
        <strain evidence="8 9">EXF-6200</strain>
    </source>
</reference>
<proteinExistence type="predicted"/>
<comment type="caution">
    <text evidence="8">The sequence shown here is derived from an EMBL/GenBank/DDBJ whole genome shotgun (WGS) entry which is preliminary data.</text>
</comment>
<dbReference type="GO" id="GO:0005634">
    <property type="term" value="C:nucleus"/>
    <property type="evidence" value="ECO:0007669"/>
    <property type="project" value="TreeGrafter"/>
</dbReference>
<feature type="region of interest" description="Disordered" evidence="6">
    <location>
        <begin position="237"/>
        <end position="300"/>
    </location>
</feature>
<evidence type="ECO:0000256" key="1">
    <source>
        <dbReference type="ARBA" id="ARBA00022723"/>
    </source>
</evidence>
<feature type="domain" description="LIM zinc-binding" evidence="7">
    <location>
        <begin position="168"/>
        <end position="233"/>
    </location>
</feature>
<evidence type="ECO:0000256" key="4">
    <source>
        <dbReference type="ARBA" id="ARBA00023038"/>
    </source>
</evidence>
<evidence type="ECO:0000313" key="9">
    <source>
        <dbReference type="Proteomes" id="UP000310689"/>
    </source>
</evidence>
<feature type="compositionally biased region" description="Low complexity" evidence="6">
    <location>
        <begin position="57"/>
        <end position="71"/>
    </location>
</feature>
<dbReference type="EMBL" id="SPOI01000312">
    <property type="protein sequence ID" value="TIB29035.1"/>
    <property type="molecule type" value="Genomic_DNA"/>
</dbReference>
<evidence type="ECO:0000256" key="6">
    <source>
        <dbReference type="SAM" id="MobiDB-lite"/>
    </source>
</evidence>
<name>A0A4T0IP77_WALIC</name>
<keyword evidence="3 5" id="KW-0862">Zinc</keyword>
<dbReference type="Proteomes" id="UP000310689">
    <property type="component" value="Unassembled WGS sequence"/>
</dbReference>
<dbReference type="PANTHER" id="PTHR24205:SF4">
    <property type="entry name" value="PROTEIN ESPINAS"/>
    <property type="match status" value="1"/>
</dbReference>